<dbReference type="OrthoDB" id="6907853at2"/>
<evidence type="ECO:0000313" key="2">
    <source>
        <dbReference type="Proteomes" id="UP000252479"/>
    </source>
</evidence>
<comment type="caution">
    <text evidence="1">The sequence shown here is derived from an EMBL/GenBank/DDBJ whole genome shotgun (WGS) entry which is preliminary data.</text>
</comment>
<keyword evidence="2" id="KW-1185">Reference proteome</keyword>
<evidence type="ECO:0000313" key="1">
    <source>
        <dbReference type="EMBL" id="RCS73450.1"/>
    </source>
</evidence>
<dbReference type="EMBL" id="QPGL01000001">
    <property type="protein sequence ID" value="RCS73450.1"/>
    <property type="molecule type" value="Genomic_DNA"/>
</dbReference>
<dbReference type="AlphaFoldDB" id="A0A368LNG5"/>
<sequence>MNDYLIGIMYHEPESWDLWNKGVIEDYESSTGIFITASSIADAIKWAEIIGEKLLRFVNSDNSLSYSKLNYECWHEPDIKESGWDHCLSHFQHVKVGEMPNLKNMTTESYEKWQSENT</sequence>
<dbReference type="RefSeq" id="WP_086959265.1">
    <property type="nucleotide sequence ID" value="NZ_AP018680.1"/>
</dbReference>
<name>A0A368LNG5_9VIBR</name>
<protein>
    <submittedName>
        <fullName evidence="1">Uncharacterized protein</fullName>
    </submittedName>
</protein>
<reference evidence="1 2" key="1">
    <citation type="journal article" date="2017" name="Elife">
        <title>Extensive horizontal gene transfer in cheese-associated bacteria.</title>
        <authorList>
            <person name="Bonham K.S."/>
            <person name="Wolfe B.E."/>
            <person name="Dutton R.J."/>
        </authorList>
    </citation>
    <scope>NUCLEOTIDE SEQUENCE [LARGE SCALE GENOMIC DNA]</scope>
    <source>
        <strain evidence="1 2">JB196</strain>
    </source>
</reference>
<dbReference type="GeneID" id="303188734"/>
<organism evidence="1 2">
    <name type="scientific">Vibrio casei</name>
    <dbReference type="NCBI Taxonomy" id="673372"/>
    <lineage>
        <taxon>Bacteria</taxon>
        <taxon>Pseudomonadati</taxon>
        <taxon>Pseudomonadota</taxon>
        <taxon>Gammaproteobacteria</taxon>
        <taxon>Vibrionales</taxon>
        <taxon>Vibrionaceae</taxon>
        <taxon>Vibrio</taxon>
    </lineage>
</organism>
<proteinExistence type="predicted"/>
<gene>
    <name evidence="1" type="ORF">CIK83_07355</name>
</gene>
<dbReference type="Proteomes" id="UP000252479">
    <property type="component" value="Unassembled WGS sequence"/>
</dbReference>
<accession>A0A368LNG5</accession>